<dbReference type="PANTHER" id="PTHR11753">
    <property type="entry name" value="ADAPTOR COMPLEXES SMALL SUBUNIT FAMILY"/>
    <property type="match status" value="1"/>
</dbReference>
<keyword evidence="4" id="KW-0653">Protein transport</keyword>
<evidence type="ECO:0000256" key="1">
    <source>
        <dbReference type="ARBA" id="ARBA00004184"/>
    </source>
</evidence>
<dbReference type="Pfam" id="PF01217">
    <property type="entry name" value="Clat_adaptor_s"/>
    <property type="match status" value="1"/>
</dbReference>
<dbReference type="SUPFAM" id="SSF64356">
    <property type="entry name" value="SNARE-like"/>
    <property type="match status" value="1"/>
</dbReference>
<dbReference type="GO" id="GO:0015031">
    <property type="term" value="P:protein transport"/>
    <property type="evidence" value="ECO:0007669"/>
    <property type="project" value="UniProtKB-KW"/>
</dbReference>
<dbReference type="GO" id="GO:0012505">
    <property type="term" value="C:endomembrane system"/>
    <property type="evidence" value="ECO:0007669"/>
    <property type="project" value="UniProtKB-SubCell"/>
</dbReference>
<comment type="subcellular location">
    <subcellularLocation>
        <location evidence="1">Endomembrane system</location>
        <topology evidence="1">Peripheral membrane protein</topology>
    </subcellularLocation>
</comment>
<evidence type="ECO:0000259" key="6">
    <source>
        <dbReference type="Pfam" id="PF01217"/>
    </source>
</evidence>
<dbReference type="InterPro" id="IPR016635">
    <property type="entry name" value="AP_complex_ssu"/>
</dbReference>
<dbReference type="InterPro" id="IPR011012">
    <property type="entry name" value="Longin-like_dom_sf"/>
</dbReference>
<dbReference type="InterPro" id="IPR022775">
    <property type="entry name" value="AP_mu_sigma_su"/>
</dbReference>
<dbReference type="OrthoDB" id="10261046at2759"/>
<dbReference type="KEGG" id="ccan:109702929"/>
<evidence type="ECO:0000313" key="7">
    <source>
        <dbReference type="RefSeq" id="XP_020043750.1"/>
    </source>
</evidence>
<proteinExistence type="inferred from homology"/>
<organism evidence="7">
    <name type="scientific">Castor canadensis</name>
    <name type="common">American beaver</name>
    <dbReference type="NCBI Taxonomy" id="51338"/>
    <lineage>
        <taxon>Eukaryota</taxon>
        <taxon>Metazoa</taxon>
        <taxon>Chordata</taxon>
        <taxon>Craniata</taxon>
        <taxon>Vertebrata</taxon>
        <taxon>Euteleostomi</taxon>
        <taxon>Mammalia</taxon>
        <taxon>Eutheria</taxon>
        <taxon>Euarchontoglires</taxon>
        <taxon>Glires</taxon>
        <taxon>Rodentia</taxon>
        <taxon>Castorimorpha</taxon>
        <taxon>Castoridae</taxon>
        <taxon>Castor</taxon>
    </lineage>
</organism>
<feature type="domain" description="AP complex mu/sigma subunit" evidence="6">
    <location>
        <begin position="20"/>
        <end position="75"/>
    </location>
</feature>
<protein>
    <submittedName>
        <fullName evidence="7">AP-3 complex subunit sigma-1-like</fullName>
    </submittedName>
</protein>
<evidence type="ECO:0000256" key="2">
    <source>
        <dbReference type="ARBA" id="ARBA00006972"/>
    </source>
</evidence>
<reference evidence="7" key="1">
    <citation type="submission" date="2025-08" db="UniProtKB">
        <authorList>
            <consortium name="RefSeq"/>
        </authorList>
    </citation>
    <scope>IDENTIFICATION</scope>
    <source>
        <tissue evidence="7">Leukocyte</tissue>
    </source>
</reference>
<evidence type="ECO:0000256" key="5">
    <source>
        <dbReference type="ARBA" id="ARBA00023136"/>
    </source>
</evidence>
<evidence type="ECO:0000256" key="4">
    <source>
        <dbReference type="ARBA" id="ARBA00022927"/>
    </source>
</evidence>
<comment type="similarity">
    <text evidence="2">Belongs to the adaptor complexes small subunit family.</text>
</comment>
<gene>
    <name evidence="7" type="primary">LOC109702929</name>
</gene>
<sequence length="121" mass="13584">MIISNHHRKPLLSEFYQPYVFLETLDKCFENDCEPDLIFHVDNVHSVLEEIAMGGMGLQTNMNETVMQIDAWNKLNKSEAGLVGALAPAVSAVKNMNLPDIPRNIDIGDISIQVPNLPYFI</sequence>
<accession>A0A8B7WJC4</accession>
<name>A0A8B7WJC4_CASCN</name>
<dbReference type="RefSeq" id="XP_020043750.1">
    <property type="nucleotide sequence ID" value="XM_020188161.1"/>
</dbReference>
<dbReference type="AlphaFoldDB" id="A0A8B7WJC4"/>
<keyword evidence="5" id="KW-0472">Membrane</keyword>
<dbReference type="Gene3D" id="3.30.450.60">
    <property type="match status" value="1"/>
</dbReference>
<evidence type="ECO:0000256" key="3">
    <source>
        <dbReference type="ARBA" id="ARBA00022448"/>
    </source>
</evidence>
<keyword evidence="3" id="KW-0813">Transport</keyword>